<evidence type="ECO:0000256" key="2">
    <source>
        <dbReference type="SAM" id="Coils"/>
    </source>
</evidence>
<feature type="domain" description="OmpA-like" evidence="4">
    <location>
        <begin position="192"/>
        <end position="315"/>
    </location>
</feature>
<evidence type="ECO:0000256" key="1">
    <source>
        <dbReference type="PROSITE-ProRule" id="PRU00473"/>
    </source>
</evidence>
<reference evidence="5 6" key="1">
    <citation type="submission" date="2014-10" db="EMBL/GenBank/DDBJ databases">
        <title>Draft genome sequence of the proteorhodopsin-containing marine bacterium Dokdonia donghaensis.</title>
        <authorList>
            <person name="Gomez-Consarnau L."/>
            <person name="Gonzalez J.M."/>
            <person name="Riedel T."/>
            <person name="Jaenicke S."/>
            <person name="Wagner-Doebler I."/>
            <person name="Fuhrman J.A."/>
        </authorList>
    </citation>
    <scope>NUCLEOTIDE SEQUENCE [LARGE SCALE GENOMIC DNA]</scope>
    <source>
        <strain evidence="5 6">DSW-1</strain>
    </source>
</reference>
<dbReference type="InterPro" id="IPR050330">
    <property type="entry name" value="Bact_OuterMem_StrucFunc"/>
</dbReference>
<dbReference type="Gene3D" id="3.30.1330.60">
    <property type="entry name" value="OmpA-like domain"/>
    <property type="match status" value="1"/>
</dbReference>
<dbReference type="Pfam" id="PF00691">
    <property type="entry name" value="OmpA"/>
    <property type="match status" value="1"/>
</dbReference>
<feature type="chain" id="PRO_5005418593" evidence="3">
    <location>
        <begin position="21"/>
        <end position="326"/>
    </location>
</feature>
<dbReference type="InterPro" id="IPR006665">
    <property type="entry name" value="OmpA-like"/>
</dbReference>
<proteinExistence type="predicted"/>
<dbReference type="PROSITE" id="PS51257">
    <property type="entry name" value="PROKAR_LIPOPROTEIN"/>
    <property type="match status" value="1"/>
</dbReference>
<dbReference type="PANTHER" id="PTHR30329">
    <property type="entry name" value="STATOR ELEMENT OF FLAGELLAR MOTOR COMPLEX"/>
    <property type="match status" value="1"/>
</dbReference>
<dbReference type="PANTHER" id="PTHR30329:SF21">
    <property type="entry name" value="LIPOPROTEIN YIAD-RELATED"/>
    <property type="match status" value="1"/>
</dbReference>
<dbReference type="SUPFAM" id="SSF57997">
    <property type="entry name" value="Tropomyosin"/>
    <property type="match status" value="1"/>
</dbReference>
<dbReference type="Proteomes" id="UP000030140">
    <property type="component" value="Unassembled WGS sequence"/>
</dbReference>
<keyword evidence="6" id="KW-1185">Reference proteome</keyword>
<comment type="caution">
    <text evidence="5">The sequence shown here is derived from an EMBL/GenBank/DDBJ whole genome shotgun (WGS) entry which is preliminary data.</text>
</comment>
<dbReference type="RefSeq" id="WP_035325917.1">
    <property type="nucleotide sequence ID" value="NZ_CP015125.1"/>
</dbReference>
<dbReference type="GO" id="GO:0016020">
    <property type="term" value="C:membrane"/>
    <property type="evidence" value="ECO:0007669"/>
    <property type="project" value="UniProtKB-UniRule"/>
</dbReference>
<dbReference type="EMBL" id="JSAQ01000001">
    <property type="protein sequence ID" value="KGO06743.1"/>
    <property type="molecule type" value="Genomic_DNA"/>
</dbReference>
<accession>A0A0A2GW31</accession>
<evidence type="ECO:0000259" key="4">
    <source>
        <dbReference type="PROSITE" id="PS51123"/>
    </source>
</evidence>
<feature type="coiled-coil region" evidence="2">
    <location>
        <begin position="23"/>
        <end position="159"/>
    </location>
</feature>
<keyword evidence="2" id="KW-0175">Coiled coil</keyword>
<evidence type="ECO:0000313" key="5">
    <source>
        <dbReference type="EMBL" id="KGO06743.1"/>
    </source>
</evidence>
<feature type="signal peptide" evidence="3">
    <location>
        <begin position="1"/>
        <end position="20"/>
    </location>
</feature>
<protein>
    <submittedName>
        <fullName evidence="5">Cell envelope biogenesis protein OmpA</fullName>
    </submittedName>
</protein>
<evidence type="ECO:0000313" key="6">
    <source>
        <dbReference type="Proteomes" id="UP000030140"/>
    </source>
</evidence>
<dbReference type="InterPro" id="IPR036737">
    <property type="entry name" value="OmpA-like_sf"/>
</dbReference>
<sequence length="326" mass="35866">MKKILICLLALSALVSCVPAKKFKDLEAKYSRLRKDNRNMSKELSEAKAALEKTKEERDLALVDLDALSNKYNEVSGEYDAAKANLAQLQDSYNALETNSSASIAENSKKNRQLLAELESKQNDLAEKTAALEAERKRLERLQKDLADRSARVDELEGLIAAKDAKMRGLKDAISKALTDFEGKGLTVEQRDGKVYVSLENKLLFDSGSWTVGTNGTKAVKQLGSVLADNPEIAVLIEGHTDNVPYGGSGNLQGNWDLSAKRATSIVNILRQNKRIDPKNLTAAGRGEYAPVAENDTPENKAKNRRIEVILTPKLDEVKALLQEID</sequence>
<dbReference type="PATRIC" id="fig|1300343.5.peg.415"/>
<gene>
    <name evidence="5" type="ORF">NV36_07715</name>
</gene>
<dbReference type="CDD" id="cd07185">
    <property type="entry name" value="OmpA_C-like"/>
    <property type="match status" value="1"/>
</dbReference>
<dbReference type="KEGG" id="ddo:I597_0412"/>
<name>A0A0A2GW31_9FLAO</name>
<keyword evidence="3" id="KW-0732">Signal</keyword>
<dbReference type="AlphaFoldDB" id="A0A0A2GW31"/>
<dbReference type="PROSITE" id="PS51123">
    <property type="entry name" value="OMPA_2"/>
    <property type="match status" value="1"/>
</dbReference>
<organism evidence="5 6">
    <name type="scientific">Dokdonia donghaensis DSW-1</name>
    <dbReference type="NCBI Taxonomy" id="1300343"/>
    <lineage>
        <taxon>Bacteria</taxon>
        <taxon>Pseudomonadati</taxon>
        <taxon>Bacteroidota</taxon>
        <taxon>Flavobacteriia</taxon>
        <taxon>Flavobacteriales</taxon>
        <taxon>Flavobacteriaceae</taxon>
        <taxon>Dokdonia</taxon>
    </lineage>
</organism>
<dbReference type="SUPFAM" id="SSF103088">
    <property type="entry name" value="OmpA-like"/>
    <property type="match status" value="1"/>
</dbReference>
<keyword evidence="1" id="KW-0472">Membrane</keyword>
<evidence type="ECO:0000256" key="3">
    <source>
        <dbReference type="SAM" id="SignalP"/>
    </source>
</evidence>
<dbReference type="OrthoDB" id="9815217at2"/>
<dbReference type="Gene3D" id="1.10.287.1490">
    <property type="match status" value="1"/>
</dbReference>